<evidence type="ECO:0000313" key="4">
    <source>
        <dbReference type="Proteomes" id="UP000001075"/>
    </source>
</evidence>
<dbReference type="RefSeq" id="XP_003496510.2">
    <property type="nucleotide sequence ID" value="XM_003496462.5"/>
</dbReference>
<organism evidence="3 4">
    <name type="scientific">Cricetulus griseus</name>
    <name type="common">Chinese hamster</name>
    <name type="synonym">Cricetulus barabensis griseus</name>
    <dbReference type="NCBI Taxonomy" id="10029"/>
    <lineage>
        <taxon>Eukaryota</taxon>
        <taxon>Metazoa</taxon>
        <taxon>Chordata</taxon>
        <taxon>Craniata</taxon>
        <taxon>Vertebrata</taxon>
        <taxon>Euteleostomi</taxon>
        <taxon>Mammalia</taxon>
        <taxon>Eutheria</taxon>
        <taxon>Euarchontoglires</taxon>
        <taxon>Glires</taxon>
        <taxon>Rodentia</taxon>
        <taxon>Myomorpha</taxon>
        <taxon>Muroidea</taxon>
        <taxon>Cricetidae</taxon>
        <taxon>Cricetinae</taxon>
        <taxon>Cricetulus</taxon>
    </lineage>
</organism>
<dbReference type="STRING" id="10029.G3GVW0"/>
<dbReference type="PANTHER" id="PTHR40386">
    <property type="entry name" value="SMALL INTEGRAL MEMBRANE PROTEIN 26"/>
    <property type="match status" value="1"/>
</dbReference>
<dbReference type="Proteomes" id="UP001108280">
    <property type="component" value="Chromosome 6"/>
</dbReference>
<dbReference type="AlphaFoldDB" id="G3GVW0"/>
<reference evidence="3" key="2">
    <citation type="submission" date="2011-08" db="EMBL/GenBank/DDBJ databases">
        <title>The genomic sequence of the Chinese hamster ovary CHO-K1 cell line.</title>
        <authorList>
            <person name="Xu X."/>
            <person name="Nagarajan H."/>
            <person name="Lewis N.E."/>
            <person name="Pan S."/>
            <person name="Cai Z."/>
            <person name="Liu X."/>
            <person name="Chen W."/>
            <person name="Xie M."/>
            <person name="Wang W."/>
            <person name="Hammond S."/>
            <person name="Andersen M.R."/>
            <person name="Neff N."/>
            <person name="Passarelli B."/>
            <person name="Koh W."/>
            <person name="Fan C.H."/>
            <person name="Wang J."/>
            <person name="Gui Y."/>
            <person name="Lee K.H."/>
            <person name="Betenbaugh M.J."/>
            <person name="Quake S.R."/>
            <person name="Famili I."/>
            <person name="Palsson B.O."/>
            <person name="Wang J."/>
        </authorList>
    </citation>
    <scope>NUCLEOTIDE SEQUENCE</scope>
</reference>
<dbReference type="OMA" id="YGLGAWT"/>
<reference evidence="5" key="3">
    <citation type="journal article" date="2018" name="Biotechnol. Bioeng.">
        <title>A reference genome of the Chinese hamster based on a hybrid assembly strategy.</title>
        <authorList>
            <person name="Rupp O."/>
            <person name="MacDonald M.L."/>
            <person name="Li S."/>
            <person name="Dhiman H."/>
            <person name="Polson S."/>
            <person name="Griep S."/>
            <person name="Heffner K."/>
            <person name="Hernandez I."/>
            <person name="Brinkrolf K."/>
            <person name="Jadhav V."/>
            <person name="Samoudi M."/>
            <person name="Hao H."/>
            <person name="Kingham B."/>
            <person name="Goesmann A."/>
            <person name="Betenbaugh M.J."/>
            <person name="Lewis N.E."/>
            <person name="Borth N."/>
            <person name="Lee K.H."/>
        </authorList>
    </citation>
    <scope>NUCLEOTIDE SEQUENCE [LARGE SCALE GENOMIC DNA]</scope>
    <source>
        <strain evidence="5">17A/GY</strain>
    </source>
</reference>
<keyword evidence="2" id="KW-0472">Membrane</keyword>
<evidence type="ECO:0000313" key="5">
    <source>
        <dbReference type="Proteomes" id="UP001108280"/>
    </source>
</evidence>
<feature type="region of interest" description="Disordered" evidence="1">
    <location>
        <begin position="48"/>
        <end position="72"/>
    </location>
</feature>
<evidence type="ECO:0000313" key="6">
    <source>
        <dbReference type="RefSeq" id="XP_027277412.1"/>
    </source>
</evidence>
<name>G3GVW0_CRIGR</name>
<dbReference type="Proteomes" id="UP000001075">
    <property type="component" value="Unassembled WGS sequence"/>
</dbReference>
<evidence type="ECO:0000256" key="2">
    <source>
        <dbReference type="SAM" id="Phobius"/>
    </source>
</evidence>
<dbReference type="RefSeq" id="XP_027277412.1">
    <property type="nucleotide sequence ID" value="XM_027421611.2"/>
</dbReference>
<proteinExistence type="predicted"/>
<dbReference type="eggNOG" id="ENOG502T084">
    <property type="taxonomic scope" value="Eukaryota"/>
</dbReference>
<keyword evidence="2" id="KW-1133">Transmembrane helix</keyword>
<evidence type="ECO:0000256" key="1">
    <source>
        <dbReference type="SAM" id="MobiDB-lite"/>
    </source>
</evidence>
<dbReference type="InParanoid" id="G3GVW0"/>
<feature type="transmembrane region" description="Helical" evidence="2">
    <location>
        <begin position="20"/>
        <end position="41"/>
    </location>
</feature>
<keyword evidence="5" id="KW-1185">Reference proteome</keyword>
<reference evidence="5" key="4">
    <citation type="journal article" date="2020" name="Biotechnol. Bioeng.">
        <title>Chromosome-scale scaffolds for the Chinese hamster reference genome assembly to facilitate the study of the CHO epigenome.</title>
        <authorList>
            <person name="Hilliard W."/>
            <person name="MacDonald M."/>
            <person name="Lee K.H."/>
        </authorList>
    </citation>
    <scope>NUCLEOTIDE SEQUENCE [LARGE SCALE GENOMIC DNA]</scope>
    <source>
        <strain evidence="5">17A/GY</strain>
    </source>
</reference>
<dbReference type="EMBL" id="JH000044">
    <property type="protein sequence ID" value="EGV95397.1"/>
    <property type="molecule type" value="Genomic_DNA"/>
</dbReference>
<dbReference type="InterPro" id="IPR038831">
    <property type="entry name" value="SMIM26"/>
</dbReference>
<reference evidence="4" key="1">
    <citation type="journal article" date="2011" name="Nat. Biotechnol.">
        <title>The genomic sequence of the Chinese hamster ovary (CHO)-K1 cell line.</title>
        <authorList>
            <person name="Xu X."/>
            <person name="Nagarajan H."/>
            <person name="Lewis N.E."/>
            <person name="Pan S."/>
            <person name="Cai Z."/>
            <person name="Liu X."/>
            <person name="Chen W."/>
            <person name="Xie M."/>
            <person name="Wang W."/>
            <person name="Hammond S."/>
            <person name="Andersen M.R."/>
            <person name="Neff N."/>
            <person name="Passarelli B."/>
            <person name="Koh W."/>
            <person name="Fan H.C."/>
            <person name="Wang J."/>
            <person name="Gui Y."/>
            <person name="Lee K.H."/>
            <person name="Betenbaugh M.J."/>
            <person name="Quake S.R."/>
            <person name="Famili I."/>
            <person name="Palsson B.O."/>
            <person name="Wang J."/>
        </authorList>
    </citation>
    <scope>NUCLEOTIDE SEQUENCE [LARGE SCALE GENOMIC DNA]</scope>
    <source>
        <strain evidence="4">CHO K1 cell line</strain>
    </source>
</reference>
<keyword evidence="2" id="KW-0812">Transmembrane</keyword>
<evidence type="ECO:0000313" key="3">
    <source>
        <dbReference type="EMBL" id="EGV95397.1"/>
    </source>
</evidence>
<dbReference type="PANTHER" id="PTHR40386:SF1">
    <property type="entry name" value="SMALL INTEGRAL MEMBRANE PROTEIN 26"/>
    <property type="match status" value="1"/>
</dbReference>
<reference evidence="6" key="5">
    <citation type="submission" date="2025-04" db="UniProtKB">
        <authorList>
            <consortium name="RefSeq"/>
        </authorList>
    </citation>
    <scope>IDENTIFICATION</scope>
    <source>
        <strain evidence="6">17A/GY</strain>
        <tissue evidence="6">Liver</tissue>
    </source>
</reference>
<gene>
    <name evidence="6" type="primary">Smim26</name>
    <name evidence="3" type="ORF">I79_001863</name>
</gene>
<sequence length="117" mass="13086">MSPVSLLCGEMRPERATVWYKRMSFVYAIGAWSVLGSAIFFTRNQKASGDGVEQKDGSRNETPVLTSEASDLEREINEPIEGSYVERFVQYSEESVPVTQRILDYLKSWTGGPGPES</sequence>
<feature type="compositionally biased region" description="Polar residues" evidence="1">
    <location>
        <begin position="60"/>
        <end position="69"/>
    </location>
</feature>
<accession>G3GVW0</accession>
<protein>
    <submittedName>
        <fullName evidence="6">Small integral membrane protein 26</fullName>
    </submittedName>
</protein>
<dbReference type="PaxDb" id="10029-XP_007613079.1"/>
<dbReference type="GeneID" id="100766264"/>
<dbReference type="OrthoDB" id="9905290at2759"/>
<dbReference type="KEGG" id="cge:100766264"/>
<dbReference type="CTD" id="388789"/>